<organism evidence="2 3">
    <name type="scientific">Pontibacter locisalis</name>
    <dbReference type="NCBI Taxonomy" id="1719035"/>
    <lineage>
        <taxon>Bacteria</taxon>
        <taxon>Pseudomonadati</taxon>
        <taxon>Bacteroidota</taxon>
        <taxon>Cytophagia</taxon>
        <taxon>Cytophagales</taxon>
        <taxon>Hymenobacteraceae</taxon>
        <taxon>Pontibacter</taxon>
    </lineage>
</organism>
<name>A0ABW5IRL4_9BACT</name>
<reference evidence="3" key="1">
    <citation type="journal article" date="2019" name="Int. J. Syst. Evol. Microbiol.">
        <title>The Global Catalogue of Microorganisms (GCM) 10K type strain sequencing project: providing services to taxonomists for standard genome sequencing and annotation.</title>
        <authorList>
            <consortium name="The Broad Institute Genomics Platform"/>
            <consortium name="The Broad Institute Genome Sequencing Center for Infectious Disease"/>
            <person name="Wu L."/>
            <person name="Ma J."/>
        </authorList>
    </citation>
    <scope>NUCLEOTIDE SEQUENCE [LARGE SCALE GENOMIC DNA]</scope>
    <source>
        <strain evidence="3">KCTC 42498</strain>
    </source>
</reference>
<keyword evidence="1" id="KW-0732">Signal</keyword>
<accession>A0ABW5IRL4</accession>
<protein>
    <submittedName>
        <fullName evidence="2">Uncharacterized protein</fullName>
    </submittedName>
</protein>
<evidence type="ECO:0000256" key="1">
    <source>
        <dbReference type="SAM" id="SignalP"/>
    </source>
</evidence>
<evidence type="ECO:0000313" key="3">
    <source>
        <dbReference type="Proteomes" id="UP001597544"/>
    </source>
</evidence>
<dbReference type="Proteomes" id="UP001597544">
    <property type="component" value="Unassembled WGS sequence"/>
</dbReference>
<sequence>MKNRYRCFVILIVAVVQCTALEAEATGFSFCYHGASTSAPKQEEQEARRMKKELLGSYHETNLLTTDNISHAYLIFMENVRSKQSSWGNSEWELAQETMNQLNARFTSIYSILRVSDKARIKVVQTEFKKLREKSVAKK</sequence>
<evidence type="ECO:0000313" key="2">
    <source>
        <dbReference type="EMBL" id="MFD2514655.1"/>
    </source>
</evidence>
<proteinExistence type="predicted"/>
<feature type="signal peptide" evidence="1">
    <location>
        <begin position="1"/>
        <end position="25"/>
    </location>
</feature>
<dbReference type="RefSeq" id="WP_377507704.1">
    <property type="nucleotide sequence ID" value="NZ_JBHULU010000015.1"/>
</dbReference>
<feature type="chain" id="PRO_5045104557" evidence="1">
    <location>
        <begin position="26"/>
        <end position="139"/>
    </location>
</feature>
<gene>
    <name evidence="2" type="ORF">ACFSRY_12335</name>
</gene>
<keyword evidence="3" id="KW-1185">Reference proteome</keyword>
<comment type="caution">
    <text evidence="2">The sequence shown here is derived from an EMBL/GenBank/DDBJ whole genome shotgun (WGS) entry which is preliminary data.</text>
</comment>
<dbReference type="EMBL" id="JBHULU010000015">
    <property type="protein sequence ID" value="MFD2514655.1"/>
    <property type="molecule type" value="Genomic_DNA"/>
</dbReference>